<organism evidence="1 2">
    <name type="scientific">Georgenia muralis</name>
    <dbReference type="NCBI Taxonomy" id="154117"/>
    <lineage>
        <taxon>Bacteria</taxon>
        <taxon>Bacillati</taxon>
        <taxon>Actinomycetota</taxon>
        <taxon>Actinomycetes</taxon>
        <taxon>Micrococcales</taxon>
        <taxon>Bogoriellaceae</taxon>
        <taxon>Georgenia</taxon>
    </lineage>
</organism>
<keyword evidence="1" id="KW-0808">Transferase</keyword>
<accession>A0A3N4ZMQ3</accession>
<evidence type="ECO:0000313" key="2">
    <source>
        <dbReference type="Proteomes" id="UP000280726"/>
    </source>
</evidence>
<dbReference type="SUPFAM" id="SSF53335">
    <property type="entry name" value="S-adenosyl-L-methionine-dependent methyltransferases"/>
    <property type="match status" value="1"/>
</dbReference>
<evidence type="ECO:0000313" key="1">
    <source>
        <dbReference type="EMBL" id="RPF26972.1"/>
    </source>
</evidence>
<dbReference type="GO" id="GO:0032259">
    <property type="term" value="P:methylation"/>
    <property type="evidence" value="ECO:0007669"/>
    <property type="project" value="UniProtKB-KW"/>
</dbReference>
<dbReference type="RefSeq" id="WP_123916201.1">
    <property type="nucleotide sequence ID" value="NZ_RKRA01000001.1"/>
</dbReference>
<reference evidence="1 2" key="1">
    <citation type="submission" date="2018-11" db="EMBL/GenBank/DDBJ databases">
        <title>Sequencing the genomes of 1000 actinobacteria strains.</title>
        <authorList>
            <person name="Klenk H.-P."/>
        </authorList>
    </citation>
    <scope>NUCLEOTIDE SEQUENCE [LARGE SCALE GENOMIC DNA]</scope>
    <source>
        <strain evidence="1 2">DSM 14418</strain>
    </source>
</reference>
<gene>
    <name evidence="1" type="ORF">EDD32_1432</name>
</gene>
<dbReference type="InterPro" id="IPR029063">
    <property type="entry name" value="SAM-dependent_MTases_sf"/>
</dbReference>
<keyword evidence="1" id="KW-0489">Methyltransferase</keyword>
<protein>
    <submittedName>
        <fullName evidence="1">Magnesium-protoporphyrin O-methyltransferase</fullName>
    </submittedName>
</protein>
<dbReference type="EMBL" id="RKRA01000001">
    <property type="protein sequence ID" value="RPF26972.1"/>
    <property type="molecule type" value="Genomic_DNA"/>
</dbReference>
<comment type="caution">
    <text evidence="1">The sequence shown here is derived from an EMBL/GenBank/DDBJ whole genome shotgun (WGS) entry which is preliminary data.</text>
</comment>
<dbReference type="AlphaFoldDB" id="A0A3N4ZMQ3"/>
<dbReference type="Proteomes" id="UP000280726">
    <property type="component" value="Unassembled WGS sequence"/>
</dbReference>
<name>A0A3N4ZMQ3_9MICO</name>
<dbReference type="OrthoDB" id="1550779at2"/>
<dbReference type="Gene3D" id="3.40.50.150">
    <property type="entry name" value="Vaccinia Virus protein VP39"/>
    <property type="match status" value="1"/>
</dbReference>
<dbReference type="Pfam" id="PF13489">
    <property type="entry name" value="Methyltransf_23"/>
    <property type="match status" value="1"/>
</dbReference>
<proteinExistence type="predicted"/>
<sequence length="222" mass="23739">MTGCCDPRGYDATFTPRFAHRLARRYRRRGLDRLSAQVVQRCVDHGIEGATVLEIGGGVGSLHLELLRRGAATATNLELAGTYEHDAAELLAEAGLTDRVQCRLLDLATDPDGVESADVVVLNRVVCCYPDLAGLLGAAAGHARRLVVLTYPRPSVVTRAILVAENAVEALFGRTYRAFAHPPEEILAVLRAHGLEPAPDRRGGLWCLVSATRAPVPGTSAA</sequence>
<dbReference type="GO" id="GO:0008168">
    <property type="term" value="F:methyltransferase activity"/>
    <property type="evidence" value="ECO:0007669"/>
    <property type="project" value="UniProtKB-KW"/>
</dbReference>
<keyword evidence="2" id="KW-1185">Reference proteome</keyword>